<accession>A0ABT8J3D6</accession>
<evidence type="ECO:0008006" key="4">
    <source>
        <dbReference type="Google" id="ProtNLM"/>
    </source>
</evidence>
<comment type="caution">
    <text evidence="2">The sequence shown here is derived from an EMBL/GenBank/DDBJ whole genome shotgun (WGS) entry which is preliminary data.</text>
</comment>
<name>A0ABT8J3D6_9MICO</name>
<gene>
    <name evidence="2" type="ORF">P5G59_20715</name>
</gene>
<feature type="compositionally biased region" description="Basic and acidic residues" evidence="1">
    <location>
        <begin position="65"/>
        <end position="77"/>
    </location>
</feature>
<reference evidence="2" key="1">
    <citation type="submission" date="2023-03" db="EMBL/GenBank/DDBJ databases">
        <title>MT1 and MT2 Draft Genomes of Novel Species.</title>
        <authorList>
            <person name="Venkateswaran K."/>
        </authorList>
    </citation>
    <scope>NUCLEOTIDE SEQUENCE</scope>
    <source>
        <strain evidence="2">F6_8S_P_1A</strain>
    </source>
</reference>
<evidence type="ECO:0000256" key="1">
    <source>
        <dbReference type="SAM" id="MobiDB-lite"/>
    </source>
</evidence>
<organism evidence="2 3">
    <name type="scientific">Leifsonia virtsii</name>
    <dbReference type="NCBI Taxonomy" id="3035915"/>
    <lineage>
        <taxon>Bacteria</taxon>
        <taxon>Bacillati</taxon>
        <taxon>Actinomycetota</taxon>
        <taxon>Actinomycetes</taxon>
        <taxon>Micrococcales</taxon>
        <taxon>Microbacteriaceae</taxon>
        <taxon>Leifsonia</taxon>
    </lineage>
</organism>
<feature type="compositionally biased region" description="Basic and acidic residues" evidence="1">
    <location>
        <begin position="1"/>
        <end position="11"/>
    </location>
</feature>
<proteinExistence type="predicted"/>
<protein>
    <recommendedName>
        <fullName evidence="4">Transposase</fullName>
    </recommendedName>
</protein>
<sequence length="77" mass="8734">MTERGERDLVEGRYTQAQPETAEPRRVHGRYTGTDDDPVEQETLGAYVGAQHDGEPPLVRSTRQRIGDYPRADHDAR</sequence>
<dbReference type="RefSeq" id="WP_301220861.1">
    <property type="nucleotide sequence ID" value="NZ_JAROCB010000009.1"/>
</dbReference>
<evidence type="ECO:0000313" key="2">
    <source>
        <dbReference type="EMBL" id="MDN4599583.1"/>
    </source>
</evidence>
<evidence type="ECO:0000313" key="3">
    <source>
        <dbReference type="Proteomes" id="UP001174210"/>
    </source>
</evidence>
<feature type="region of interest" description="Disordered" evidence="1">
    <location>
        <begin position="1"/>
        <end position="77"/>
    </location>
</feature>
<keyword evidence="3" id="KW-1185">Reference proteome</keyword>
<dbReference type="EMBL" id="JAROCB010000009">
    <property type="protein sequence ID" value="MDN4599583.1"/>
    <property type="molecule type" value="Genomic_DNA"/>
</dbReference>
<dbReference type="Proteomes" id="UP001174210">
    <property type="component" value="Unassembled WGS sequence"/>
</dbReference>